<evidence type="ECO:0000313" key="2">
    <source>
        <dbReference type="EMBL" id="KKN30594.1"/>
    </source>
</evidence>
<dbReference type="AlphaFoldDB" id="A0A0F9PK78"/>
<feature type="transmembrane region" description="Helical" evidence="1">
    <location>
        <begin position="5"/>
        <end position="24"/>
    </location>
</feature>
<comment type="caution">
    <text evidence="2">The sequence shown here is derived from an EMBL/GenBank/DDBJ whole genome shotgun (WGS) entry which is preliminary data.</text>
</comment>
<name>A0A0F9PK78_9ZZZZ</name>
<sequence length="96" mass="10616">MTELLAGYVVTVAIAFALVMRWFLRALVEGVKNGHLEGVPTNALENAAERHVLYAAAAILALLVASTWPHLLATFCLVRATFFVLHRIDHHEDLPQ</sequence>
<keyword evidence="1" id="KW-0812">Transmembrane</keyword>
<protein>
    <submittedName>
        <fullName evidence="2">Uncharacterized protein</fullName>
    </submittedName>
</protein>
<dbReference type="EMBL" id="LAZR01002395">
    <property type="protein sequence ID" value="KKN30594.1"/>
    <property type="molecule type" value="Genomic_DNA"/>
</dbReference>
<reference evidence="2" key="1">
    <citation type="journal article" date="2015" name="Nature">
        <title>Complex archaea that bridge the gap between prokaryotes and eukaryotes.</title>
        <authorList>
            <person name="Spang A."/>
            <person name="Saw J.H."/>
            <person name="Jorgensen S.L."/>
            <person name="Zaremba-Niedzwiedzka K."/>
            <person name="Martijn J."/>
            <person name="Lind A.E."/>
            <person name="van Eijk R."/>
            <person name="Schleper C."/>
            <person name="Guy L."/>
            <person name="Ettema T.J."/>
        </authorList>
    </citation>
    <scope>NUCLEOTIDE SEQUENCE</scope>
</reference>
<keyword evidence="1" id="KW-0472">Membrane</keyword>
<organism evidence="2">
    <name type="scientific">marine sediment metagenome</name>
    <dbReference type="NCBI Taxonomy" id="412755"/>
    <lineage>
        <taxon>unclassified sequences</taxon>
        <taxon>metagenomes</taxon>
        <taxon>ecological metagenomes</taxon>
    </lineage>
</organism>
<keyword evidence="1" id="KW-1133">Transmembrane helix</keyword>
<feature type="transmembrane region" description="Helical" evidence="1">
    <location>
        <begin position="52"/>
        <end position="78"/>
    </location>
</feature>
<evidence type="ECO:0000256" key="1">
    <source>
        <dbReference type="SAM" id="Phobius"/>
    </source>
</evidence>
<gene>
    <name evidence="2" type="ORF">LCGC14_0832580</name>
</gene>
<accession>A0A0F9PK78</accession>
<proteinExistence type="predicted"/>